<feature type="compositionally biased region" description="Polar residues" evidence="3">
    <location>
        <begin position="269"/>
        <end position="285"/>
    </location>
</feature>
<keyword evidence="6" id="KW-1185">Reference proteome</keyword>
<reference evidence="5" key="1">
    <citation type="submission" date="2020-08" db="EMBL/GenBank/DDBJ databases">
        <authorList>
            <person name="Liu C."/>
            <person name="Sun Q."/>
        </authorList>
    </citation>
    <scope>NUCLEOTIDE SEQUENCE</scope>
    <source>
        <strain evidence="5">BX16</strain>
    </source>
</reference>
<proteinExistence type="predicted"/>
<dbReference type="InterPro" id="IPR001733">
    <property type="entry name" value="Peptidase_S26B"/>
</dbReference>
<evidence type="ECO:0000313" key="6">
    <source>
        <dbReference type="Proteomes" id="UP000644115"/>
    </source>
</evidence>
<dbReference type="RefSeq" id="WP_249286803.1">
    <property type="nucleotide sequence ID" value="NZ_JACRWC010000062.1"/>
</dbReference>
<feature type="transmembrane region" description="Helical" evidence="4">
    <location>
        <begin position="12"/>
        <end position="34"/>
    </location>
</feature>
<dbReference type="GO" id="GO:0016020">
    <property type="term" value="C:membrane"/>
    <property type="evidence" value="ECO:0007669"/>
    <property type="project" value="UniProtKB-UniRule"/>
</dbReference>
<keyword evidence="2" id="KW-0175">Coiled coil</keyword>
<keyword evidence="5" id="KW-0378">Hydrolase</keyword>
<dbReference type="EMBL" id="JACRWC010000062">
    <property type="protein sequence ID" value="MBC5999357.1"/>
    <property type="molecule type" value="Genomic_DNA"/>
</dbReference>
<evidence type="ECO:0000313" key="5">
    <source>
        <dbReference type="EMBL" id="MBC5999357.1"/>
    </source>
</evidence>
<feature type="coiled-coil region" evidence="2">
    <location>
        <begin position="180"/>
        <end position="217"/>
    </location>
</feature>
<dbReference type="CDD" id="cd06530">
    <property type="entry name" value="S26_SPase_I"/>
    <property type="match status" value="1"/>
</dbReference>
<dbReference type="GO" id="GO:0006465">
    <property type="term" value="P:signal peptide processing"/>
    <property type="evidence" value="ECO:0007669"/>
    <property type="project" value="UniProtKB-UniRule"/>
</dbReference>
<dbReference type="GO" id="GO:0004252">
    <property type="term" value="F:serine-type endopeptidase activity"/>
    <property type="evidence" value="ECO:0007669"/>
    <property type="project" value="UniProtKB-UniRule"/>
</dbReference>
<evidence type="ECO:0000256" key="1">
    <source>
        <dbReference type="NCBIfam" id="TIGR02228"/>
    </source>
</evidence>
<gene>
    <name evidence="5" type="ORF">H8876_05030</name>
</gene>
<comment type="caution">
    <text evidence="5">The sequence shown here is derived from an EMBL/GenBank/DDBJ whole genome shotgun (WGS) entry which is preliminary data.</text>
</comment>
<evidence type="ECO:0000256" key="2">
    <source>
        <dbReference type="SAM" id="Coils"/>
    </source>
</evidence>
<protein>
    <recommendedName>
        <fullName evidence="1">Signal peptidase I</fullName>
        <ecNumber evidence="1">3.4.21.89</ecNumber>
    </recommendedName>
</protein>
<feature type="compositionally biased region" description="Low complexity" evidence="3">
    <location>
        <begin position="294"/>
        <end position="340"/>
    </location>
</feature>
<dbReference type="InterPro" id="IPR019533">
    <property type="entry name" value="Peptidase_S26"/>
</dbReference>
<feature type="transmembrane region" description="Helical" evidence="4">
    <location>
        <begin position="153"/>
        <end position="172"/>
    </location>
</feature>
<evidence type="ECO:0000256" key="4">
    <source>
        <dbReference type="SAM" id="Phobius"/>
    </source>
</evidence>
<keyword evidence="4" id="KW-0472">Membrane</keyword>
<dbReference type="Proteomes" id="UP000644115">
    <property type="component" value="Unassembled WGS sequence"/>
</dbReference>
<name>A0A923NEV4_9FIRM</name>
<feature type="region of interest" description="Disordered" evidence="3">
    <location>
        <begin position="233"/>
        <end position="375"/>
    </location>
</feature>
<sequence>MKKAWNIIRKIIVWAIVVFSLGMMAFTIISVTTFDRADRSVFGYSAFIVLSDSMKATDFDAGDLVIIKQTDPSTLKEGDIISFQSPDESNYGEIVTHKIREVTTDDEGHPGFITYGTTTDSNDQGIVTYNLVIGKYQGHIPKVGTFFNFLKSVPGYFICIFTPFFILILVQARNSIKLFRKYKKEQMEEIQAEKKSLEEERVRSQEMMEQLMRMQQAMEKNGGQLPPEYLAQMQAAQSAKPPADAPDHAKTPADVPKAAPQPVSHEATMPQQPIQPQYAATQQHTAPVKPKAPTRPVQPQQVRPETPVQSTQYRSQQPAPQRPKPSQSAPQQARPAQRPVQPQPQSSPAPRAHDSAGFDIRTIVGEANDSEDRQK</sequence>
<keyword evidence="4" id="KW-0812">Transmembrane</keyword>
<organism evidence="5 6">
    <name type="scientific">Lentihominibacter faecis</name>
    <dbReference type="NCBI Taxonomy" id="2764712"/>
    <lineage>
        <taxon>Bacteria</taxon>
        <taxon>Bacillati</taxon>
        <taxon>Bacillota</taxon>
        <taxon>Clostridia</taxon>
        <taxon>Peptostreptococcales</taxon>
        <taxon>Anaerovoracaceae</taxon>
        <taxon>Lentihominibacter</taxon>
    </lineage>
</organism>
<keyword evidence="4" id="KW-1133">Transmembrane helix</keyword>
<dbReference type="GO" id="GO:0009003">
    <property type="term" value="F:signal peptidase activity"/>
    <property type="evidence" value="ECO:0007669"/>
    <property type="project" value="UniProtKB-EC"/>
</dbReference>
<evidence type="ECO:0000256" key="3">
    <source>
        <dbReference type="SAM" id="MobiDB-lite"/>
    </source>
</evidence>
<accession>A0A923NEV4</accession>
<dbReference type="EC" id="3.4.21.89" evidence="1"/>
<dbReference type="AlphaFoldDB" id="A0A923NEV4"/>
<dbReference type="NCBIfam" id="TIGR02228">
    <property type="entry name" value="sigpep_I_arch"/>
    <property type="match status" value="1"/>
</dbReference>